<sequence>MNTKFHLSSALLLALGLMVSAFASADEVSVAVDTGAVPVPVGPLDAEFIAKTISVRGPRTLVIHYSAECQVERGHVEYDIVVNRSILALTARQVPPTNDSLSALCSNDGDTSESNLRAHSVGAVVACTVTAADSYTVKVRGHVESPSMAGLGMVDDQSLVITEHAFSTGVTPCVFELPVGSGG</sequence>
<feature type="chain" id="PRO_5020462980" evidence="1">
    <location>
        <begin position="26"/>
        <end position="183"/>
    </location>
</feature>
<dbReference type="Proteomes" id="UP000295293">
    <property type="component" value="Unassembled WGS sequence"/>
</dbReference>
<dbReference type="EMBL" id="SNZH01000014">
    <property type="protein sequence ID" value="TDR40121.1"/>
    <property type="molecule type" value="Genomic_DNA"/>
</dbReference>
<comment type="caution">
    <text evidence="2">The sequence shown here is derived from an EMBL/GenBank/DDBJ whole genome shotgun (WGS) entry which is preliminary data.</text>
</comment>
<name>A0A4R6YQD1_9GAMM</name>
<proteinExistence type="predicted"/>
<keyword evidence="3" id="KW-1185">Reference proteome</keyword>
<feature type="signal peptide" evidence="1">
    <location>
        <begin position="1"/>
        <end position="25"/>
    </location>
</feature>
<accession>A0A4R6YQD1</accession>
<organism evidence="2 3">
    <name type="scientific">Tahibacter aquaticus</name>
    <dbReference type="NCBI Taxonomy" id="520092"/>
    <lineage>
        <taxon>Bacteria</taxon>
        <taxon>Pseudomonadati</taxon>
        <taxon>Pseudomonadota</taxon>
        <taxon>Gammaproteobacteria</taxon>
        <taxon>Lysobacterales</taxon>
        <taxon>Rhodanobacteraceae</taxon>
        <taxon>Tahibacter</taxon>
    </lineage>
</organism>
<dbReference type="RefSeq" id="WP_133820607.1">
    <property type="nucleotide sequence ID" value="NZ_SNZH01000014.1"/>
</dbReference>
<protein>
    <submittedName>
        <fullName evidence="2">Uncharacterized protein</fullName>
    </submittedName>
</protein>
<evidence type="ECO:0000256" key="1">
    <source>
        <dbReference type="SAM" id="SignalP"/>
    </source>
</evidence>
<keyword evidence="1" id="KW-0732">Signal</keyword>
<evidence type="ECO:0000313" key="2">
    <source>
        <dbReference type="EMBL" id="TDR40121.1"/>
    </source>
</evidence>
<gene>
    <name evidence="2" type="ORF">DFR29_114173</name>
</gene>
<dbReference type="AlphaFoldDB" id="A0A4R6YQD1"/>
<reference evidence="2 3" key="1">
    <citation type="submission" date="2019-03" db="EMBL/GenBank/DDBJ databases">
        <title>Genomic Encyclopedia of Type Strains, Phase IV (KMG-IV): sequencing the most valuable type-strain genomes for metagenomic binning, comparative biology and taxonomic classification.</title>
        <authorList>
            <person name="Goeker M."/>
        </authorList>
    </citation>
    <scope>NUCLEOTIDE SEQUENCE [LARGE SCALE GENOMIC DNA]</scope>
    <source>
        <strain evidence="2 3">DSM 21667</strain>
    </source>
</reference>
<evidence type="ECO:0000313" key="3">
    <source>
        <dbReference type="Proteomes" id="UP000295293"/>
    </source>
</evidence>